<gene>
    <name evidence="3" type="ORF">VaNZ11_011246</name>
</gene>
<feature type="non-terminal residue" evidence="3">
    <location>
        <position position="1"/>
    </location>
</feature>
<keyword evidence="2" id="KW-0732">Signal</keyword>
<feature type="region of interest" description="Disordered" evidence="1">
    <location>
        <begin position="322"/>
        <end position="351"/>
    </location>
</feature>
<feature type="chain" id="PRO_5046653149" evidence="2">
    <location>
        <begin position="22"/>
        <end position="450"/>
    </location>
</feature>
<evidence type="ECO:0000256" key="1">
    <source>
        <dbReference type="SAM" id="MobiDB-lite"/>
    </source>
</evidence>
<organism evidence="3 4">
    <name type="scientific">Volvox africanus</name>
    <dbReference type="NCBI Taxonomy" id="51714"/>
    <lineage>
        <taxon>Eukaryota</taxon>
        <taxon>Viridiplantae</taxon>
        <taxon>Chlorophyta</taxon>
        <taxon>core chlorophytes</taxon>
        <taxon>Chlorophyceae</taxon>
        <taxon>CS clade</taxon>
        <taxon>Chlamydomonadales</taxon>
        <taxon>Volvocaceae</taxon>
        <taxon>Volvox</taxon>
    </lineage>
</organism>
<evidence type="ECO:0000313" key="4">
    <source>
        <dbReference type="Proteomes" id="UP001165090"/>
    </source>
</evidence>
<protein>
    <submittedName>
        <fullName evidence="3">Uncharacterized protein</fullName>
    </submittedName>
</protein>
<keyword evidence="4" id="KW-1185">Reference proteome</keyword>
<comment type="caution">
    <text evidence="3">The sequence shown here is derived from an EMBL/GenBank/DDBJ whole genome shotgun (WGS) entry which is preliminary data.</text>
</comment>
<proteinExistence type="predicted"/>
<dbReference type="EMBL" id="BSDZ01000078">
    <property type="protein sequence ID" value="GLI67057.1"/>
    <property type="molecule type" value="Genomic_DNA"/>
</dbReference>
<feature type="region of interest" description="Disordered" evidence="1">
    <location>
        <begin position="419"/>
        <end position="443"/>
    </location>
</feature>
<sequence>KAAAAFTLAQLLALADLRATARLKGPPGCRCRTNGVLASCRSASTRAAAGGPMAVLRLRQSAAKLRAEEEADAALGTSQAQDHRTGLRATAPTAVVGKLIAIVPPLSTPLKKTVPMEQLGCHLARRCGRSTGGVGPSSLARVYGSRLRVGQLPEDYAECFIGLEPVRQPGGADTNGEHSSADIIARRTAISAAAAGIAGAEDGCDLAPPPPPPTATTTTSGALLGSVGVGEEISLLLAANAGMAPSLGAAPALAPGMPVMGAALGGLMAHFAPLAVNYSQPAPGLLYTAPSYSTISGSEPDARGMFGGADVAPATTAAAPDLMLDADGSGGSSEDDDDGGTGGSGQDMGTDAALGAAFDDEFEDVGPLTQHSSGGMGGYLSGFGGGPCGGMFPYVTGGGGTAVFGTTVGGLGGMGGGGGGGGGSSSGGGMFGTGTGPSPVDDDGIMVEEF</sequence>
<name>A0ABQ5SCJ7_9CHLO</name>
<feature type="signal peptide" evidence="2">
    <location>
        <begin position="1"/>
        <end position="21"/>
    </location>
</feature>
<accession>A0ABQ5SCJ7</accession>
<evidence type="ECO:0000256" key="2">
    <source>
        <dbReference type="SAM" id="SignalP"/>
    </source>
</evidence>
<dbReference type="Proteomes" id="UP001165090">
    <property type="component" value="Unassembled WGS sequence"/>
</dbReference>
<feature type="compositionally biased region" description="Gly residues" evidence="1">
    <location>
        <begin position="419"/>
        <end position="435"/>
    </location>
</feature>
<evidence type="ECO:0000313" key="3">
    <source>
        <dbReference type="EMBL" id="GLI67057.1"/>
    </source>
</evidence>
<reference evidence="3 4" key="1">
    <citation type="journal article" date="2023" name="IScience">
        <title>Expanded male sex-determining region conserved during the evolution of homothallism in the green alga Volvox.</title>
        <authorList>
            <person name="Yamamoto K."/>
            <person name="Matsuzaki R."/>
            <person name="Mahakham W."/>
            <person name="Heman W."/>
            <person name="Sekimoto H."/>
            <person name="Kawachi M."/>
            <person name="Minakuchi Y."/>
            <person name="Toyoda A."/>
            <person name="Nozaki H."/>
        </authorList>
    </citation>
    <scope>NUCLEOTIDE SEQUENCE [LARGE SCALE GENOMIC DNA]</scope>
    <source>
        <strain evidence="3 4">NIES-4468</strain>
    </source>
</reference>